<protein>
    <recommendedName>
        <fullName evidence="5">CUB domain-containing protein</fullName>
    </recommendedName>
</protein>
<evidence type="ECO:0000313" key="6">
    <source>
        <dbReference type="EMBL" id="KZS21252.1"/>
    </source>
</evidence>
<accession>A0A162SFI7</accession>
<dbReference type="Proteomes" id="UP000076858">
    <property type="component" value="Unassembled WGS sequence"/>
</dbReference>
<feature type="domain" description="CUB" evidence="5">
    <location>
        <begin position="1683"/>
        <end position="1768"/>
    </location>
</feature>
<organism evidence="6 7">
    <name type="scientific">Daphnia magna</name>
    <dbReference type="NCBI Taxonomy" id="35525"/>
    <lineage>
        <taxon>Eukaryota</taxon>
        <taxon>Metazoa</taxon>
        <taxon>Ecdysozoa</taxon>
        <taxon>Arthropoda</taxon>
        <taxon>Crustacea</taxon>
        <taxon>Branchiopoda</taxon>
        <taxon>Diplostraca</taxon>
        <taxon>Cladocera</taxon>
        <taxon>Anomopoda</taxon>
        <taxon>Daphniidae</taxon>
        <taxon>Daphnia</taxon>
    </lineage>
</organism>
<evidence type="ECO:0000256" key="2">
    <source>
        <dbReference type="PROSITE-ProRule" id="PRU00059"/>
    </source>
</evidence>
<comment type="caution">
    <text evidence="6">The sequence shown here is derived from an EMBL/GenBank/DDBJ whole genome shotgun (WGS) entry which is preliminary data.</text>
</comment>
<feature type="chain" id="PRO_5007839404" description="CUB domain-containing protein" evidence="4">
    <location>
        <begin position="19"/>
        <end position="1849"/>
    </location>
</feature>
<feature type="disulfide bond" evidence="2">
    <location>
        <begin position="1749"/>
        <end position="1766"/>
    </location>
</feature>
<feature type="region of interest" description="Disordered" evidence="3">
    <location>
        <begin position="412"/>
        <end position="443"/>
    </location>
</feature>
<feature type="compositionally biased region" description="Polar residues" evidence="3">
    <location>
        <begin position="1463"/>
        <end position="1489"/>
    </location>
</feature>
<feature type="compositionally biased region" description="Polar residues" evidence="3">
    <location>
        <begin position="1428"/>
        <end position="1437"/>
    </location>
</feature>
<feature type="domain" description="CUB" evidence="5">
    <location>
        <begin position="587"/>
        <end position="713"/>
    </location>
</feature>
<comment type="caution">
    <text evidence="2">Lacks conserved residue(s) required for the propagation of feature annotation.</text>
</comment>
<reference evidence="6 7" key="1">
    <citation type="submission" date="2016-03" db="EMBL/GenBank/DDBJ databases">
        <title>EvidentialGene: Evidence-directed Construction of Genes on Genomes.</title>
        <authorList>
            <person name="Gilbert D.G."/>
            <person name="Choi J.-H."/>
            <person name="Mockaitis K."/>
            <person name="Colbourne J."/>
            <person name="Pfrender M."/>
        </authorList>
    </citation>
    <scope>NUCLEOTIDE SEQUENCE [LARGE SCALE GENOMIC DNA]</scope>
    <source>
        <strain evidence="6 7">Xinb3</strain>
        <tissue evidence="6">Complete organism</tissue>
    </source>
</reference>
<evidence type="ECO:0000259" key="5">
    <source>
        <dbReference type="PROSITE" id="PS01180"/>
    </source>
</evidence>
<evidence type="ECO:0000256" key="3">
    <source>
        <dbReference type="SAM" id="MobiDB-lite"/>
    </source>
</evidence>
<dbReference type="InterPro" id="IPR000859">
    <property type="entry name" value="CUB_dom"/>
</dbReference>
<feature type="signal peptide" evidence="4">
    <location>
        <begin position="1"/>
        <end position="18"/>
    </location>
</feature>
<feature type="region of interest" description="Disordered" evidence="3">
    <location>
        <begin position="841"/>
        <end position="861"/>
    </location>
</feature>
<keyword evidence="7" id="KW-1185">Reference proteome</keyword>
<dbReference type="OrthoDB" id="6359763at2759"/>
<feature type="region of interest" description="Disordered" evidence="3">
    <location>
        <begin position="1417"/>
        <end position="1450"/>
    </location>
</feature>
<feature type="region of interest" description="Disordered" evidence="3">
    <location>
        <begin position="331"/>
        <end position="362"/>
    </location>
</feature>
<feature type="compositionally biased region" description="Polar residues" evidence="3">
    <location>
        <begin position="841"/>
        <end position="860"/>
    </location>
</feature>
<feature type="compositionally biased region" description="Acidic residues" evidence="3">
    <location>
        <begin position="1417"/>
        <end position="1426"/>
    </location>
</feature>
<dbReference type="EMBL" id="LRGB01000031">
    <property type="protein sequence ID" value="KZS21252.1"/>
    <property type="molecule type" value="Genomic_DNA"/>
</dbReference>
<feature type="region of interest" description="Disordered" evidence="3">
    <location>
        <begin position="1463"/>
        <end position="1490"/>
    </location>
</feature>
<keyword evidence="4" id="KW-0732">Signal</keyword>
<evidence type="ECO:0000256" key="4">
    <source>
        <dbReference type="SAM" id="SignalP"/>
    </source>
</evidence>
<gene>
    <name evidence="6" type="ORF">APZ42_011856</name>
</gene>
<keyword evidence="1 2" id="KW-1015">Disulfide bond</keyword>
<feature type="region of interest" description="Disordered" evidence="3">
    <location>
        <begin position="1204"/>
        <end position="1226"/>
    </location>
</feature>
<evidence type="ECO:0000313" key="7">
    <source>
        <dbReference type="Proteomes" id="UP000076858"/>
    </source>
</evidence>
<dbReference type="PROSITE" id="PS01180">
    <property type="entry name" value="CUB"/>
    <property type="match status" value="3"/>
</dbReference>
<feature type="domain" description="CUB" evidence="5">
    <location>
        <begin position="82"/>
        <end position="164"/>
    </location>
</feature>
<evidence type="ECO:0000256" key="1">
    <source>
        <dbReference type="ARBA" id="ARBA00023157"/>
    </source>
</evidence>
<feature type="disulfide bond" evidence="2">
    <location>
        <begin position="145"/>
        <end position="162"/>
    </location>
</feature>
<sequence length="1849" mass="203670">MLSLPLIAVCVVALFTSAGILESFSRGLQAAAILNMNRPQQKPPQTTTETTPKNDVASHWQMNSSFTYMPTMSGTLQRVDLCEGNVLVPLSDVKKELTFKSSQFPFKRSVPLLCSWNVKVDNKCRRGLVTMVINERSRLSADRRCTKGYYRVSPFMKEAKICGRINTVPAFQWYVEDQQPENVTITLKHNGLDDGYSEGLGECLADASDMTTSKATRSYTHWLHELSKSQSASTGALTVVLPFVTLDDMPLEGAIADDSAHLANTTDSEAETAIQPLQNVVTKVTTSLSDNNTNTTQPVADRLQINSNQTGTVTVGVDKNVTAPVRLPITDHNDVTEMPPKVDQTTASANDRNAPGHAVDFKVPEDDSEIPWLIVESLKPIPSPLKMYPDIRSRQPSRPVPYDHNPDIPWLILKSPDSTPSVPTTRPAPTPKSPSPTALVPIRRPLPTTARPTTHHWPMRHSAQTNNRLISSFIRPQRPNVPVRPQVRPTTSIDNQGIPWLILKSPDPSPSSLEMFHYPESIIDSFLLGLHSVSAITAIINGQQQLSSQSIPADQTGNYDATGYARTNSSSVFVPTADGGQLRVDLCEGDIVVPLSFDVQKEMVIKSTHFPFKRSTPLICSWNVRATTNCRRGLVTMTINERSRLSDVDGCRNGYYTVSPFMEDAKICGRINTVPVFRWYVEHEHPENVTITLRHIGLDDGYSEGFSFNLSGDCLPNRDDTTISKAWESYGNWLQQLSETQLTTAGGLTVVLPSVAATQPNISNDSTPVLNNEDAVNTTTASPPDISTATFSWQIAESSSPISWSLETNVQSNVSNSSSFPTLPPENVTSPVYPTLNSSDVLPSARPTTRQPSHHQQITNDPVHLAPEDHGDIPWLILKPLGESLAQVDPTPSPRPSSTKRPTTVKPVVVVVPADVLLNNVHPAKNINNAGPEIPWLILKTPDRNESSVELYSSKPSEQLDFVKEDPNAFYDYDESADSSENEADWFLESNADPETPELDVSLETPETVPSYFAGHDLDERDHGQKVPTAEVKNAIPWLILKNRNPPSSSKHDLHPYTRNAPANVQLPAFFISRAPSMTSQSSLRKSQPFSTKKTLVHRVSADFVPIDAIESSDRPGDWSEDNQPVDVSHWMQSALDEPVVVTVSPLADHESPTPTPATKNAPIQSVPLVRNRPLHLCLFHFSRYPNAVKWTIDCVLDSLSKKKKSPSKSITGHREWPSNSSSTVVPTAGGGQLKVDLCEANIVIPLTSQRAAKRNFTVKSTQFPFKRSTPLICSWNVKVSKSCRRGLVTMSINERSRLAGDQGCLNGYYTVSPIMDDIKICGRVNFVPALQWYVEDQQPEVTVHLKHVGLDDGYSEGLAFTLSGECLNEESDMTKNKASKTYNHWLQQVASQSLKFGVPTVALPDGLDLESILNDSESETEDELVDVSTTTASPNVTDKKPPKKNGVDFDLETPWHLLKNQSAPTAAPSPVSNSPKPQPPAANTTNSEPHPIIHLTYQTLNQTIPSTSAPKKVSIPTKSPAKPAALTDLFNLETPWHVLKNQSVMATVPPPKKNGTNSSHAQTVDESLIAFALRGLVEMRQPSLMQTLFILGFVFSFTSAGILKRIQQIPNPISSFLLGWREANGTDTGADESEVESLLPPPLPPVLPNVTNYSHYKSEGQTVSSTVVVPTADGGHRNVDLCEGSILVPLSNDRNTLIEETFKSTKFPYERATPLICSWNVRVSDNCRRGLVTMTINKRSRLAEVEGCTKGYYRVSPFMKEAKICGRIETVPTFQWYVEDQQPENVTISLRHVGLNDGYWEGLSFTLSGECLPNKSDLSISKAVKSYSNWLHQLSRESEALDLVVVTQ</sequence>
<feature type="disulfide bond" evidence="2">
    <location>
        <begin position="651"/>
        <end position="668"/>
    </location>
</feature>
<name>A0A162SFI7_9CRUS</name>
<proteinExistence type="predicted"/>